<dbReference type="SMART" id="SM00100">
    <property type="entry name" value="cNMP"/>
    <property type="match status" value="1"/>
</dbReference>
<dbReference type="PROSITE" id="PS50042">
    <property type="entry name" value="CNMP_BINDING_3"/>
    <property type="match status" value="1"/>
</dbReference>
<dbReference type="Pfam" id="PF00027">
    <property type="entry name" value="cNMP_binding"/>
    <property type="match status" value="1"/>
</dbReference>
<dbReference type="InterPro" id="IPR050397">
    <property type="entry name" value="Env_Response_Regulators"/>
</dbReference>
<dbReference type="InterPro" id="IPR000595">
    <property type="entry name" value="cNMP-bd_dom"/>
</dbReference>
<dbReference type="SUPFAM" id="SSF51206">
    <property type="entry name" value="cAMP-binding domain-like"/>
    <property type="match status" value="1"/>
</dbReference>
<dbReference type="AlphaFoldDB" id="A0A5C4LXE1"/>
<dbReference type="EMBL" id="VDFW01000016">
    <property type="protein sequence ID" value="TNC24227.1"/>
    <property type="molecule type" value="Genomic_DNA"/>
</dbReference>
<name>A0A5C4LXE1_9PSEU</name>
<dbReference type="PANTHER" id="PTHR24567">
    <property type="entry name" value="CRP FAMILY TRANSCRIPTIONAL REGULATORY PROTEIN"/>
    <property type="match status" value="1"/>
</dbReference>
<feature type="domain" description="Cyclic nucleotide-binding" evidence="1">
    <location>
        <begin position="6"/>
        <end position="75"/>
    </location>
</feature>
<proteinExistence type="predicted"/>
<accession>A0A5C4LXE1</accession>
<dbReference type="GO" id="GO:0005829">
    <property type="term" value="C:cytosol"/>
    <property type="evidence" value="ECO:0007669"/>
    <property type="project" value="TreeGrafter"/>
</dbReference>
<dbReference type="InterPro" id="IPR014710">
    <property type="entry name" value="RmlC-like_jellyroll"/>
</dbReference>
<dbReference type="PANTHER" id="PTHR24567:SF74">
    <property type="entry name" value="HTH-TYPE TRANSCRIPTIONAL REGULATOR ARCR"/>
    <property type="match status" value="1"/>
</dbReference>
<keyword evidence="3" id="KW-1185">Reference proteome</keyword>
<evidence type="ECO:0000313" key="2">
    <source>
        <dbReference type="EMBL" id="TNC24227.1"/>
    </source>
</evidence>
<sequence>MATNPAFARLTPAEQEVIAASAHEVRYHTGERMLTAGEPAESCWLIHSGQIALTCAVPGRGDVVIQTLGPGEIVGWSWLVPPYRWHFDATATEDTVATELTAERLRAVAAHDPAFGYSLTRALFELLAHRLQATRARLLDLYDGAHS</sequence>
<evidence type="ECO:0000259" key="1">
    <source>
        <dbReference type="PROSITE" id="PS50042"/>
    </source>
</evidence>
<dbReference type="Proteomes" id="UP000305546">
    <property type="component" value="Unassembled WGS sequence"/>
</dbReference>
<evidence type="ECO:0000313" key="3">
    <source>
        <dbReference type="Proteomes" id="UP000305546"/>
    </source>
</evidence>
<gene>
    <name evidence="2" type="ORF">FG385_19160</name>
</gene>
<reference evidence="2 3" key="1">
    <citation type="submission" date="2019-06" db="EMBL/GenBank/DDBJ databases">
        <title>Amycolatopsis alkalitolerans sp. nov., isolated from Gastrodia elata Blume.</title>
        <authorList>
            <person name="Narsing Rao M.P."/>
            <person name="Li W.J."/>
        </authorList>
    </citation>
    <scope>NUCLEOTIDE SEQUENCE [LARGE SCALE GENOMIC DNA]</scope>
    <source>
        <strain evidence="2 3">SYSUP0005</strain>
    </source>
</reference>
<dbReference type="InterPro" id="IPR018490">
    <property type="entry name" value="cNMP-bd_dom_sf"/>
</dbReference>
<dbReference type="CDD" id="cd00038">
    <property type="entry name" value="CAP_ED"/>
    <property type="match status" value="1"/>
</dbReference>
<dbReference type="GO" id="GO:0003700">
    <property type="term" value="F:DNA-binding transcription factor activity"/>
    <property type="evidence" value="ECO:0007669"/>
    <property type="project" value="TreeGrafter"/>
</dbReference>
<comment type="caution">
    <text evidence="2">The sequence shown here is derived from an EMBL/GenBank/DDBJ whole genome shotgun (WGS) entry which is preliminary data.</text>
</comment>
<protein>
    <submittedName>
        <fullName evidence="2">Cyclic nucleotide-binding domain-containing protein</fullName>
    </submittedName>
</protein>
<dbReference type="Gene3D" id="2.60.120.10">
    <property type="entry name" value="Jelly Rolls"/>
    <property type="match status" value="1"/>
</dbReference>
<dbReference type="OrthoDB" id="290916at2"/>
<organism evidence="2 3">
    <name type="scientific">Amycolatopsis alkalitolerans</name>
    <dbReference type="NCBI Taxonomy" id="2547244"/>
    <lineage>
        <taxon>Bacteria</taxon>
        <taxon>Bacillati</taxon>
        <taxon>Actinomycetota</taxon>
        <taxon>Actinomycetes</taxon>
        <taxon>Pseudonocardiales</taxon>
        <taxon>Pseudonocardiaceae</taxon>
        <taxon>Amycolatopsis</taxon>
    </lineage>
</organism>